<protein>
    <submittedName>
        <fullName evidence="1">Uncharacterized protein</fullName>
    </submittedName>
</protein>
<proteinExistence type="predicted"/>
<dbReference type="VEuPathDB" id="FungiDB:FUN_014983"/>
<dbReference type="VEuPathDB" id="FungiDB:RhiirA1_508974"/>
<sequence>MTEELLSTHNTSEDVTQPVNIDGAVSPAMLHALEQSDELIDMRYLLRAQGTLYFMLDVCYIWHSHLLSPLRYYEDMRRIYDPQQNFPDFPLIRLHDIWEKNGSHTDPVSESIWVERTNNHGCSFPINISILRYRSNYVNLIKNDNTDEKCLECNAPYSIETLSAKRFIDDISAWNKDGTHFIGGTLVDLNDGSFSEALATNNSCLLLFTTTSFHIRNLTDSESKNWNQKNIVRQAVFVYAGIPFPFSIDLISAVQRQRDFTEKMVNNEWINCMEHIGRIINHGDTLAKRTLSDGFATTARSWYKKYHEPYMHMNPSNTKGNYQRCVPTRPTKSFGTLKKEKKRTQPASAVGSAWNSCGGGCGFNSGFGNDGGCDGGGGFSSGFGNDGGIGNGGGCGGGGFSGECGGGGFSGECGGGG</sequence>
<name>A0A2N1P463_9GLOM</name>
<dbReference type="PANTHER" id="PTHR34365:SF7">
    <property type="entry name" value="GLYCINE-RICH DOMAIN-CONTAINING PROTEIN 1"/>
    <property type="match status" value="1"/>
</dbReference>
<dbReference type="VEuPathDB" id="FungiDB:RhiirFUN_011751"/>
<reference evidence="1 2" key="1">
    <citation type="submission" date="2016-04" db="EMBL/GenBank/DDBJ databases">
        <title>Genome analyses suggest a sexual origin of heterokaryosis in a supposedly ancient asexual fungus.</title>
        <authorList>
            <person name="Ropars J."/>
            <person name="Sedzielewska K."/>
            <person name="Noel J."/>
            <person name="Charron P."/>
            <person name="Farinelli L."/>
            <person name="Marton T."/>
            <person name="Kruger M."/>
            <person name="Pelin A."/>
            <person name="Brachmann A."/>
            <person name="Corradi N."/>
        </authorList>
    </citation>
    <scope>NUCLEOTIDE SEQUENCE [LARGE SCALE GENOMIC DNA]</scope>
    <source>
        <strain evidence="1 2">C2</strain>
    </source>
</reference>
<dbReference type="PANTHER" id="PTHR34365">
    <property type="entry name" value="ENOLASE (DUF1399)"/>
    <property type="match status" value="1"/>
</dbReference>
<reference evidence="1 2" key="2">
    <citation type="submission" date="2017-10" db="EMBL/GenBank/DDBJ databases">
        <title>Extensive intraspecific genome diversity in a model arbuscular mycorrhizal fungus.</title>
        <authorList>
            <person name="Chen E.C.H."/>
            <person name="Morin E."/>
            <person name="Baudet D."/>
            <person name="Noel J."/>
            <person name="Ndikumana S."/>
            <person name="Charron P."/>
            <person name="St-Onge C."/>
            <person name="Giorgi J."/>
            <person name="Grigoriev I.V."/>
            <person name="Roux C."/>
            <person name="Martin F.M."/>
            <person name="Corradi N."/>
        </authorList>
    </citation>
    <scope>NUCLEOTIDE SEQUENCE [LARGE SCALE GENOMIC DNA]</scope>
    <source>
        <strain evidence="1 2">C2</strain>
    </source>
</reference>
<dbReference type="VEuPathDB" id="FungiDB:RhiirA1_328047"/>
<dbReference type="InterPro" id="IPR009836">
    <property type="entry name" value="GRDP-like"/>
</dbReference>
<dbReference type="EMBL" id="LLXL01000002">
    <property type="protein sequence ID" value="PKK80970.1"/>
    <property type="molecule type" value="Genomic_DNA"/>
</dbReference>
<evidence type="ECO:0000313" key="2">
    <source>
        <dbReference type="Proteomes" id="UP000233469"/>
    </source>
</evidence>
<accession>A0A2N1P463</accession>
<gene>
    <name evidence="1" type="ORF">RhiirC2_767497</name>
</gene>
<comment type="caution">
    <text evidence="1">The sequence shown here is derived from an EMBL/GenBank/DDBJ whole genome shotgun (WGS) entry which is preliminary data.</text>
</comment>
<evidence type="ECO:0000313" key="1">
    <source>
        <dbReference type="EMBL" id="PKK80970.1"/>
    </source>
</evidence>
<dbReference type="Proteomes" id="UP000233469">
    <property type="component" value="Unassembled WGS sequence"/>
</dbReference>
<organism evidence="1 2">
    <name type="scientific">Rhizophagus irregularis</name>
    <dbReference type="NCBI Taxonomy" id="588596"/>
    <lineage>
        <taxon>Eukaryota</taxon>
        <taxon>Fungi</taxon>
        <taxon>Fungi incertae sedis</taxon>
        <taxon>Mucoromycota</taxon>
        <taxon>Glomeromycotina</taxon>
        <taxon>Glomeromycetes</taxon>
        <taxon>Glomerales</taxon>
        <taxon>Glomeraceae</taxon>
        <taxon>Rhizophagus</taxon>
    </lineage>
</organism>
<dbReference type="VEuPathDB" id="FungiDB:RhiirFUN_011752"/>
<dbReference type="AlphaFoldDB" id="A0A2N1P463"/>